<dbReference type="EMBL" id="JAGVSJ010000013">
    <property type="protein sequence ID" value="MBX8632061.1"/>
    <property type="molecule type" value="Genomic_DNA"/>
</dbReference>
<dbReference type="AlphaFoldDB" id="A0A8J7YYF8"/>
<dbReference type="Proteomes" id="UP000716004">
    <property type="component" value="Unassembled WGS sequence"/>
</dbReference>
<dbReference type="InterPro" id="IPR000182">
    <property type="entry name" value="GNAT_dom"/>
</dbReference>
<dbReference type="SUPFAM" id="SSF55729">
    <property type="entry name" value="Acyl-CoA N-acyltransferases (Nat)"/>
    <property type="match status" value="1"/>
</dbReference>
<evidence type="ECO:0000313" key="3">
    <source>
        <dbReference type="EMBL" id="MBX8644706.1"/>
    </source>
</evidence>
<proteinExistence type="predicted"/>
<feature type="domain" description="N-acetyltransferase" evidence="1">
    <location>
        <begin position="166"/>
        <end position="303"/>
    </location>
</feature>
<gene>
    <name evidence="2" type="ORF">J9259_06045</name>
    <name evidence="3" type="ORF">KIY12_08305</name>
</gene>
<comment type="caution">
    <text evidence="3">The sequence shown here is derived from an EMBL/GenBank/DDBJ whole genome shotgun (WGS) entry which is preliminary data.</text>
</comment>
<dbReference type="Proteomes" id="UP000750197">
    <property type="component" value="Unassembled WGS sequence"/>
</dbReference>
<evidence type="ECO:0000313" key="4">
    <source>
        <dbReference type="Proteomes" id="UP000750197"/>
    </source>
</evidence>
<protein>
    <submittedName>
        <fullName evidence="3">GNAT family N-acetyltransferase</fullName>
    </submittedName>
</protein>
<accession>A0A8J7YYF8</accession>
<dbReference type="InterPro" id="IPR016181">
    <property type="entry name" value="Acyl_CoA_acyltransferase"/>
</dbReference>
<reference evidence="3" key="1">
    <citation type="submission" date="2021-05" db="EMBL/GenBank/DDBJ databases">
        <title>Genomic insights into ecological role and evolution of a novel Thermoplasmata order Candidatus Sysuiplasmatales.</title>
        <authorList>
            <person name="Yuan Y."/>
        </authorList>
    </citation>
    <scope>NUCLEOTIDE SEQUENCE</scope>
    <source>
        <strain evidence="3">TUT19-bin139</strain>
        <strain evidence="2">YP2-bin.285</strain>
    </source>
</reference>
<dbReference type="PROSITE" id="PS51186">
    <property type="entry name" value="GNAT"/>
    <property type="match status" value="1"/>
</dbReference>
<evidence type="ECO:0000259" key="1">
    <source>
        <dbReference type="PROSITE" id="PS51186"/>
    </source>
</evidence>
<dbReference type="Gene3D" id="3.40.630.30">
    <property type="match status" value="1"/>
</dbReference>
<dbReference type="EMBL" id="JAHEAC010000089">
    <property type="protein sequence ID" value="MBX8644706.1"/>
    <property type="molecule type" value="Genomic_DNA"/>
</dbReference>
<sequence length="303" mass="35224">MSLSSEVRKQTVRATELWNRFLRYDPVREDLIISKYSFNEFARPVLPFVNGDSAFALTCTRLRPFLHDDSRGKAWIMALGFSNEDAMSELLEVQESELRKRNVNRLICCGFTPTYFFPGVDERLYGRTGEFLRKNGFVVVEEAIAMDKDLWPDVSLPDQAGMPDGISVGNLRKKELPKLLSMLRRNFSADYSYRARVACEKGEEYQIKVAREGRKIIGFSMFFGAEGRRWYMPGEHFGPFGVDEVYRSRGIGAVLLRETLLEMRARNIHRAYFLWTSEQASRLYTRFGFRTTRKFTVFEKQLS</sequence>
<evidence type="ECO:0000313" key="2">
    <source>
        <dbReference type="EMBL" id="MBX8632061.1"/>
    </source>
</evidence>
<dbReference type="Pfam" id="PF13508">
    <property type="entry name" value="Acetyltransf_7"/>
    <property type="match status" value="1"/>
</dbReference>
<organism evidence="3 4">
    <name type="scientific">Candidatus Sysuiplasma superficiale</name>
    <dbReference type="NCBI Taxonomy" id="2823368"/>
    <lineage>
        <taxon>Archaea</taxon>
        <taxon>Methanobacteriati</taxon>
        <taxon>Thermoplasmatota</taxon>
        <taxon>Thermoplasmata</taxon>
        <taxon>Candidatus Sysuiplasmatales</taxon>
        <taxon>Candidatus Sysuiplasmataceae</taxon>
        <taxon>Candidatus Sysuiplasma</taxon>
    </lineage>
</organism>
<dbReference type="CDD" id="cd04301">
    <property type="entry name" value="NAT_SF"/>
    <property type="match status" value="1"/>
</dbReference>
<dbReference type="GO" id="GO:0016747">
    <property type="term" value="F:acyltransferase activity, transferring groups other than amino-acyl groups"/>
    <property type="evidence" value="ECO:0007669"/>
    <property type="project" value="InterPro"/>
</dbReference>
<name>A0A8J7YYF8_9ARCH</name>